<dbReference type="EMBL" id="OK585063">
    <property type="protein sequence ID" value="UEK21349.1"/>
    <property type="molecule type" value="Genomic_DNA"/>
</dbReference>
<name>A0A8K1R9T0_9APIA</name>
<dbReference type="AlphaFoldDB" id="A0A8K1R9T0"/>
<gene>
    <name evidence="1" type="primary">orf45</name>
</gene>
<evidence type="ECO:0000313" key="1">
    <source>
        <dbReference type="EMBL" id="UEK21350.1"/>
    </source>
</evidence>
<proteinExistence type="predicted"/>
<protein>
    <submittedName>
        <fullName evidence="1">Uncharacterized protein</fullName>
    </submittedName>
</protein>
<organism evidence="1">
    <name type="scientific">Ferula sinkiangensis</name>
    <dbReference type="NCBI Taxonomy" id="1271632"/>
    <lineage>
        <taxon>Eukaryota</taxon>
        <taxon>Viridiplantae</taxon>
        <taxon>Streptophyta</taxon>
        <taxon>Embryophyta</taxon>
        <taxon>Tracheophyta</taxon>
        <taxon>Spermatophyta</taxon>
        <taxon>Magnoliopsida</taxon>
        <taxon>eudicotyledons</taxon>
        <taxon>Gunneridae</taxon>
        <taxon>Pentapetalae</taxon>
        <taxon>asterids</taxon>
        <taxon>campanulids</taxon>
        <taxon>Apiales</taxon>
        <taxon>Apiaceae</taxon>
        <taxon>Apioideae</taxon>
        <taxon>Scandiceae</taxon>
        <taxon>Ferulinae</taxon>
        <taxon>Ferula</taxon>
    </lineage>
</organism>
<sequence length="107" mass="11714">MLIESPTHGVLVPGAINSKKWERVQPSLIKVGPPGEDSLSRKGIQRQMVSPRKEMVVGRLKVRVRGLSRSAAHKRIFILGSSVCCERAGGHSTLCCEEGRVTKKEVP</sequence>
<accession>A0A8K1R9T0</accession>
<geneLocation type="mitochondrion" evidence="1"/>
<keyword evidence="1" id="KW-0496">Mitochondrion</keyword>
<reference evidence="1" key="1">
    <citation type="submission" date="2021-10" db="EMBL/GenBank/DDBJ databases">
        <title>The complete Mitochondria genome of Ferula sinkiangensis K.M Shen.</title>
        <authorList>
            <person name="Fan C."/>
        </authorList>
    </citation>
    <scope>NUCLEOTIDE SEQUENCE</scope>
</reference>
<dbReference type="EMBL" id="OK585063">
    <property type="protein sequence ID" value="UEK21350.1"/>
    <property type="molecule type" value="Genomic_DNA"/>
</dbReference>